<evidence type="ECO:0000256" key="4">
    <source>
        <dbReference type="ARBA" id="ARBA00023016"/>
    </source>
</evidence>
<dbReference type="PROSITE" id="PS00434">
    <property type="entry name" value="HSF_DOMAIN"/>
    <property type="match status" value="1"/>
</dbReference>
<dbReference type="Pfam" id="PF00447">
    <property type="entry name" value="HSF_DNA-bind"/>
    <property type="match status" value="1"/>
</dbReference>
<comment type="caution">
    <text evidence="11">The sequence shown here is derived from an EMBL/GenBank/DDBJ whole genome shotgun (WGS) entry which is preliminary data.</text>
</comment>
<evidence type="ECO:0000256" key="1">
    <source>
        <dbReference type="ARBA" id="ARBA00004123"/>
    </source>
</evidence>
<evidence type="ECO:0000256" key="6">
    <source>
        <dbReference type="ARBA" id="ARBA00023163"/>
    </source>
</evidence>
<feature type="compositionally biased region" description="Polar residues" evidence="9">
    <location>
        <begin position="251"/>
        <end position="271"/>
    </location>
</feature>
<dbReference type="PANTHER" id="PTHR10015:SF325">
    <property type="entry name" value="HEAT STRESS TRANSCRIPTION FACTOR A-8"/>
    <property type="match status" value="1"/>
</dbReference>
<dbReference type="InterPro" id="IPR036390">
    <property type="entry name" value="WH_DNA-bd_sf"/>
</dbReference>
<keyword evidence="3" id="KW-0805">Transcription regulation</keyword>
<dbReference type="SUPFAM" id="SSF46785">
    <property type="entry name" value="Winged helix' DNA-binding domain"/>
    <property type="match status" value="1"/>
</dbReference>
<dbReference type="GO" id="GO:0000978">
    <property type="term" value="F:RNA polymerase II cis-regulatory region sequence-specific DNA binding"/>
    <property type="evidence" value="ECO:0007669"/>
    <property type="project" value="TreeGrafter"/>
</dbReference>
<dbReference type="AlphaFoldDB" id="A0A7J6FCY7"/>
<organism evidence="11 12">
    <name type="scientific">Cannabis sativa</name>
    <name type="common">Hemp</name>
    <name type="synonym">Marijuana</name>
    <dbReference type="NCBI Taxonomy" id="3483"/>
    <lineage>
        <taxon>Eukaryota</taxon>
        <taxon>Viridiplantae</taxon>
        <taxon>Streptophyta</taxon>
        <taxon>Embryophyta</taxon>
        <taxon>Tracheophyta</taxon>
        <taxon>Spermatophyta</taxon>
        <taxon>Magnoliopsida</taxon>
        <taxon>eudicotyledons</taxon>
        <taxon>Gunneridae</taxon>
        <taxon>Pentapetalae</taxon>
        <taxon>rosids</taxon>
        <taxon>fabids</taxon>
        <taxon>Rosales</taxon>
        <taxon>Cannabaceae</taxon>
        <taxon>Cannabis</taxon>
    </lineage>
</organism>
<dbReference type="Gene3D" id="1.10.10.10">
    <property type="entry name" value="Winged helix-like DNA-binding domain superfamily/Winged helix DNA-binding domain"/>
    <property type="match status" value="1"/>
</dbReference>
<gene>
    <name evidence="11" type="ORF">F8388_018612</name>
</gene>
<evidence type="ECO:0000256" key="2">
    <source>
        <dbReference type="ARBA" id="ARBA00022553"/>
    </source>
</evidence>
<keyword evidence="5" id="KW-0238">DNA-binding</keyword>
<evidence type="ECO:0000259" key="10">
    <source>
        <dbReference type="PROSITE" id="PS00434"/>
    </source>
</evidence>
<accession>A0A7J6FCY7</accession>
<evidence type="ECO:0000256" key="9">
    <source>
        <dbReference type="SAM" id="MobiDB-lite"/>
    </source>
</evidence>
<evidence type="ECO:0000256" key="3">
    <source>
        <dbReference type="ARBA" id="ARBA00023015"/>
    </source>
</evidence>
<dbReference type="PANTHER" id="PTHR10015">
    <property type="entry name" value="HEAT SHOCK TRANSCRIPTION FACTOR"/>
    <property type="match status" value="1"/>
</dbReference>
<comment type="similarity">
    <text evidence="8">Belongs to the HSF family. Class A subfamily.</text>
</comment>
<keyword evidence="2" id="KW-0597">Phosphoprotein</keyword>
<evidence type="ECO:0000256" key="7">
    <source>
        <dbReference type="ARBA" id="ARBA00023242"/>
    </source>
</evidence>
<keyword evidence="7" id="KW-0539">Nucleus</keyword>
<comment type="subcellular location">
    <subcellularLocation>
        <location evidence="1">Nucleus</location>
    </subcellularLocation>
</comment>
<sequence length="402" mass="46030">MVKSTQIGDGGDGGSGSASSIAPFLKKCYEMVNDDSTDSIISWNDTNDSFVIWDMTQFSVGLLPKYFKHSNFSSFMRQLNIYGFRKVHPDRWMFANNGFIRGQKHLLKNICRRKHSQDPDQRKAFQQKESHPEETYEKVEDGLWREVENLKIDKGALAQELVNLQQHQKTADNKMLVLGDRLQGMEKNQQQMLSFLVMAVQNPGLFVQLLQPKENNWRMSEAGSRLEEVTEDDNPEAASDGGMIVRYLPSPNETSNPVFTSTEKPTETSSYPDGMQDFFLNSDFMKILMDEKLNPLETHSPFILPELADDNSWEQLLLASPFREDNKDSKDEEETNNTETPQGECRNFDYLEHMETSHNFEMEPAVYEGQFEMSHNNMESLESLNEEMGVLLSSEPENNGVA</sequence>
<reference evidence="11 12" key="1">
    <citation type="journal article" date="2020" name="bioRxiv">
        <title>Sequence and annotation of 42 cannabis genomes reveals extensive copy number variation in cannabinoid synthesis and pathogen resistance genes.</title>
        <authorList>
            <person name="Mckernan K.J."/>
            <person name="Helbert Y."/>
            <person name="Kane L.T."/>
            <person name="Ebling H."/>
            <person name="Zhang L."/>
            <person name="Liu B."/>
            <person name="Eaton Z."/>
            <person name="Mclaughlin S."/>
            <person name="Kingan S."/>
            <person name="Baybayan P."/>
            <person name="Concepcion G."/>
            <person name="Jordan M."/>
            <person name="Riva A."/>
            <person name="Barbazuk W."/>
            <person name="Harkins T."/>
        </authorList>
    </citation>
    <scope>NUCLEOTIDE SEQUENCE [LARGE SCALE GENOMIC DNA]</scope>
    <source>
        <strain evidence="12">cv. Jamaican Lion 4</strain>
        <tissue evidence="11">Leaf</tissue>
    </source>
</reference>
<dbReference type="GO" id="GO:0003700">
    <property type="term" value="F:DNA-binding transcription factor activity"/>
    <property type="evidence" value="ECO:0007669"/>
    <property type="project" value="InterPro"/>
</dbReference>
<proteinExistence type="inferred from homology"/>
<keyword evidence="4" id="KW-0346">Stress response</keyword>
<dbReference type="OrthoDB" id="60033at2759"/>
<name>A0A7J6FCY7_CANSA</name>
<dbReference type="Proteomes" id="UP000525078">
    <property type="component" value="Unassembled WGS sequence"/>
</dbReference>
<dbReference type="EMBL" id="JAATIP010000134">
    <property type="protein sequence ID" value="KAF4368488.1"/>
    <property type="molecule type" value="Genomic_DNA"/>
</dbReference>
<dbReference type="PRINTS" id="PR00056">
    <property type="entry name" value="HSFDOMAIN"/>
</dbReference>
<feature type="region of interest" description="Disordered" evidence="9">
    <location>
        <begin position="248"/>
        <end position="274"/>
    </location>
</feature>
<protein>
    <recommendedName>
        <fullName evidence="10">HSF-type DNA-binding domain-containing protein</fullName>
    </recommendedName>
</protein>
<dbReference type="GO" id="GO:0034605">
    <property type="term" value="P:cellular response to heat"/>
    <property type="evidence" value="ECO:0007669"/>
    <property type="project" value="TreeGrafter"/>
</dbReference>
<dbReference type="GO" id="GO:0006357">
    <property type="term" value="P:regulation of transcription by RNA polymerase II"/>
    <property type="evidence" value="ECO:0007669"/>
    <property type="project" value="TreeGrafter"/>
</dbReference>
<dbReference type="InterPro" id="IPR000232">
    <property type="entry name" value="HSF_DNA-bd"/>
</dbReference>
<dbReference type="InterPro" id="IPR036388">
    <property type="entry name" value="WH-like_DNA-bd_sf"/>
</dbReference>
<dbReference type="FunFam" id="1.10.10.10:FF:000057">
    <property type="entry name" value="Heat shock transcription factor 1"/>
    <property type="match status" value="1"/>
</dbReference>
<dbReference type="GO" id="GO:0005634">
    <property type="term" value="C:nucleus"/>
    <property type="evidence" value="ECO:0007669"/>
    <property type="project" value="UniProtKB-SubCell"/>
</dbReference>
<evidence type="ECO:0000256" key="5">
    <source>
        <dbReference type="ARBA" id="ARBA00023125"/>
    </source>
</evidence>
<evidence type="ECO:0000313" key="11">
    <source>
        <dbReference type="EMBL" id="KAF4368488.1"/>
    </source>
</evidence>
<evidence type="ECO:0000313" key="12">
    <source>
        <dbReference type="Proteomes" id="UP000525078"/>
    </source>
</evidence>
<evidence type="ECO:0000256" key="8">
    <source>
        <dbReference type="ARBA" id="ARBA00061350"/>
    </source>
</evidence>
<feature type="region of interest" description="Disordered" evidence="9">
    <location>
        <begin position="321"/>
        <end position="347"/>
    </location>
</feature>
<keyword evidence="6" id="KW-0804">Transcription</keyword>
<feature type="domain" description="HSF-type DNA-binding" evidence="10">
    <location>
        <begin position="63"/>
        <end position="87"/>
    </location>
</feature>
<dbReference type="SMART" id="SM00415">
    <property type="entry name" value="HSF"/>
    <property type="match status" value="1"/>
</dbReference>